<dbReference type="HOGENOM" id="CLU_2386924_0_0_1"/>
<feature type="compositionally biased region" description="Acidic residues" evidence="1">
    <location>
        <begin position="31"/>
        <end position="47"/>
    </location>
</feature>
<dbReference type="EMBL" id="CH445365">
    <property type="protein sequence ID" value="EAT76748.1"/>
    <property type="molecule type" value="Genomic_DNA"/>
</dbReference>
<evidence type="ECO:0000256" key="1">
    <source>
        <dbReference type="SAM" id="MobiDB-lite"/>
    </source>
</evidence>
<dbReference type="GeneID" id="5982974"/>
<feature type="region of interest" description="Disordered" evidence="1">
    <location>
        <begin position="75"/>
        <end position="94"/>
    </location>
</feature>
<evidence type="ECO:0000313" key="2">
    <source>
        <dbReference type="EMBL" id="EAT76748.1"/>
    </source>
</evidence>
<feature type="compositionally biased region" description="Polar residues" evidence="1">
    <location>
        <begin position="80"/>
        <end position="94"/>
    </location>
</feature>
<dbReference type="Proteomes" id="UP000001055">
    <property type="component" value="Unassembled WGS sequence"/>
</dbReference>
<dbReference type="VEuPathDB" id="FungiDB:JI435_432660"/>
<reference evidence="3" key="1">
    <citation type="journal article" date="2007" name="Plant Cell">
        <title>Dothideomycete-plant interactions illuminated by genome sequencing and EST analysis of the wheat pathogen Stagonospora nodorum.</title>
        <authorList>
            <person name="Hane J.K."/>
            <person name="Lowe R.G."/>
            <person name="Solomon P.S."/>
            <person name="Tan K.C."/>
            <person name="Schoch C.L."/>
            <person name="Spatafora J.W."/>
            <person name="Crous P.W."/>
            <person name="Kodira C."/>
            <person name="Birren B.W."/>
            <person name="Galagan J.E."/>
            <person name="Torriani S.F."/>
            <person name="McDonald B.A."/>
            <person name="Oliver R.P."/>
        </authorList>
    </citation>
    <scope>NUCLEOTIDE SEQUENCE [LARGE SCALE GENOMIC DNA]</scope>
    <source>
        <strain evidence="3">SN15 / ATCC MYA-4574 / FGSC 10173</strain>
    </source>
</reference>
<accession>Q0TX92</accession>
<proteinExistence type="predicted"/>
<evidence type="ECO:0000313" key="3">
    <source>
        <dbReference type="Proteomes" id="UP000001055"/>
    </source>
</evidence>
<dbReference type="InParanoid" id="Q0TX92"/>
<dbReference type="KEGG" id="pno:SNOG_15910"/>
<gene>
    <name evidence="2" type="ORF">SNOG_15910</name>
</gene>
<name>Q0TX92_PHANO</name>
<dbReference type="AlphaFoldDB" id="Q0TX92"/>
<organism evidence="2 3">
    <name type="scientific">Phaeosphaeria nodorum (strain SN15 / ATCC MYA-4574 / FGSC 10173)</name>
    <name type="common">Glume blotch fungus</name>
    <name type="synonym">Parastagonospora nodorum</name>
    <dbReference type="NCBI Taxonomy" id="321614"/>
    <lineage>
        <taxon>Eukaryota</taxon>
        <taxon>Fungi</taxon>
        <taxon>Dikarya</taxon>
        <taxon>Ascomycota</taxon>
        <taxon>Pezizomycotina</taxon>
        <taxon>Dothideomycetes</taxon>
        <taxon>Pleosporomycetidae</taxon>
        <taxon>Pleosporales</taxon>
        <taxon>Pleosporineae</taxon>
        <taxon>Phaeosphaeriaceae</taxon>
        <taxon>Parastagonospora</taxon>
    </lineage>
</organism>
<protein>
    <submittedName>
        <fullName evidence="2">Uncharacterized protein</fullName>
    </submittedName>
</protein>
<sequence>MERVMTETEDLLAGVEADRFNNLKPGKIPNDEEYESDYADEEDAASEDEARPSPFQPVAGVQGRCERRTLGEINNYGAGINSQSSPHTSNDLSF</sequence>
<feature type="region of interest" description="Disordered" evidence="1">
    <location>
        <begin position="17"/>
        <end position="63"/>
    </location>
</feature>
<dbReference type="RefSeq" id="XP_001806044.1">
    <property type="nucleotide sequence ID" value="XM_001805992.1"/>
</dbReference>